<dbReference type="InterPro" id="IPR002197">
    <property type="entry name" value="HTH_Fis"/>
</dbReference>
<evidence type="ECO:0000256" key="3">
    <source>
        <dbReference type="ARBA" id="ARBA00015308"/>
    </source>
</evidence>
<evidence type="ECO:0000256" key="6">
    <source>
        <dbReference type="ARBA" id="ARBA00023012"/>
    </source>
</evidence>
<evidence type="ECO:0000256" key="2">
    <source>
        <dbReference type="ARBA" id="ARBA00011135"/>
    </source>
</evidence>
<dbReference type="PANTHER" id="PTHR32071:SF117">
    <property type="entry name" value="PTS-DEPENDENT DIHYDROXYACETONE KINASE OPERON REGULATORY PROTEIN-RELATED"/>
    <property type="match status" value="1"/>
</dbReference>
<evidence type="ECO:0000256" key="8">
    <source>
        <dbReference type="ARBA" id="ARBA00023125"/>
    </source>
</evidence>
<evidence type="ECO:0000256" key="4">
    <source>
        <dbReference type="ARBA" id="ARBA00022741"/>
    </source>
</evidence>
<dbReference type="InterPro" id="IPR025944">
    <property type="entry name" value="Sigma_54_int_dom_CS"/>
</dbReference>
<dbReference type="EMBL" id="MFNE01000038">
    <property type="protein sequence ID" value="OGG94504.1"/>
    <property type="molecule type" value="Genomic_DNA"/>
</dbReference>
<dbReference type="Gene3D" id="3.40.50.300">
    <property type="entry name" value="P-loop containing nucleotide triphosphate hydrolases"/>
    <property type="match status" value="1"/>
</dbReference>
<evidence type="ECO:0000256" key="12">
    <source>
        <dbReference type="RuleBase" id="RU368029"/>
    </source>
</evidence>
<dbReference type="Pfam" id="PF00158">
    <property type="entry name" value="Sigma54_activat"/>
    <property type="match status" value="1"/>
</dbReference>
<dbReference type="InterPro" id="IPR002078">
    <property type="entry name" value="Sigma_54_int"/>
</dbReference>
<comment type="caution">
    <text evidence="14">The sequence shown here is derived from an EMBL/GenBank/DDBJ whole genome shotgun (WGS) entry which is preliminary data.</text>
</comment>
<keyword evidence="8 12" id="KW-0238">DNA-binding</keyword>
<dbReference type="Gene3D" id="1.10.10.60">
    <property type="entry name" value="Homeodomain-like"/>
    <property type="match status" value="1"/>
</dbReference>
<dbReference type="SUPFAM" id="SSF55781">
    <property type="entry name" value="GAF domain-like"/>
    <property type="match status" value="1"/>
</dbReference>
<comment type="function">
    <text evidence="1 12">Required for activation of most nif operons, which are directly involved in nitrogen fixation.</text>
</comment>
<evidence type="ECO:0000313" key="14">
    <source>
        <dbReference type="EMBL" id="OGG94504.1"/>
    </source>
</evidence>
<feature type="domain" description="Sigma-54 factor interaction" evidence="13">
    <location>
        <begin position="194"/>
        <end position="422"/>
    </location>
</feature>
<dbReference type="FunFam" id="3.40.50.300:FF:000006">
    <property type="entry name" value="DNA-binding transcriptional regulator NtrC"/>
    <property type="match status" value="1"/>
</dbReference>
<dbReference type="PANTHER" id="PTHR32071">
    <property type="entry name" value="TRANSCRIPTIONAL REGULATORY PROTEIN"/>
    <property type="match status" value="1"/>
</dbReference>
<dbReference type="GO" id="GO:0009399">
    <property type="term" value="P:nitrogen fixation"/>
    <property type="evidence" value="ECO:0007669"/>
    <property type="project" value="UniProtKB-UniRule"/>
</dbReference>
<keyword evidence="4" id="KW-0547">Nucleotide-binding</keyword>
<evidence type="ECO:0000256" key="9">
    <source>
        <dbReference type="ARBA" id="ARBA00023159"/>
    </source>
</evidence>
<dbReference type="SMART" id="SM00065">
    <property type="entry name" value="GAF"/>
    <property type="match status" value="1"/>
</dbReference>
<dbReference type="Pfam" id="PF13185">
    <property type="entry name" value="GAF_2"/>
    <property type="match status" value="1"/>
</dbReference>
<keyword evidence="11 12" id="KW-0535">Nitrogen fixation</keyword>
<evidence type="ECO:0000256" key="10">
    <source>
        <dbReference type="ARBA" id="ARBA00023163"/>
    </source>
</evidence>
<dbReference type="GO" id="GO:0043565">
    <property type="term" value="F:sequence-specific DNA binding"/>
    <property type="evidence" value="ECO:0007669"/>
    <property type="project" value="InterPro"/>
</dbReference>
<dbReference type="Pfam" id="PF02954">
    <property type="entry name" value="HTH_8"/>
    <property type="match status" value="1"/>
</dbReference>
<evidence type="ECO:0000256" key="7">
    <source>
        <dbReference type="ARBA" id="ARBA00023015"/>
    </source>
</evidence>
<dbReference type="InterPro" id="IPR029016">
    <property type="entry name" value="GAF-like_dom_sf"/>
</dbReference>
<dbReference type="SUPFAM" id="SSF52540">
    <property type="entry name" value="P-loop containing nucleoside triphosphate hydrolases"/>
    <property type="match status" value="1"/>
</dbReference>
<dbReference type="GO" id="GO:0003700">
    <property type="term" value="F:DNA-binding transcription factor activity"/>
    <property type="evidence" value="ECO:0007669"/>
    <property type="project" value="UniProtKB-UniRule"/>
</dbReference>
<evidence type="ECO:0000313" key="15">
    <source>
        <dbReference type="Proteomes" id="UP000178449"/>
    </source>
</evidence>
<keyword evidence="10 12" id="KW-0804">Transcription</keyword>
<dbReference type="PROSITE" id="PS50045">
    <property type="entry name" value="SIGMA54_INTERACT_4"/>
    <property type="match status" value="1"/>
</dbReference>
<keyword evidence="7 12" id="KW-0805">Transcription regulation</keyword>
<dbReference type="InterPro" id="IPR058031">
    <property type="entry name" value="AAA_lid_NorR"/>
</dbReference>
<dbReference type="CDD" id="cd00009">
    <property type="entry name" value="AAA"/>
    <property type="match status" value="1"/>
</dbReference>
<name>A0A1F6G8S4_9PROT</name>
<dbReference type="NCBIfam" id="TIGR01817">
    <property type="entry name" value="nifA"/>
    <property type="match status" value="1"/>
</dbReference>
<dbReference type="InterPro" id="IPR025662">
    <property type="entry name" value="Sigma_54_int_dom_ATP-bd_1"/>
</dbReference>
<evidence type="ECO:0000256" key="11">
    <source>
        <dbReference type="ARBA" id="ARBA00023231"/>
    </source>
</evidence>
<sequence>MRDLNDKAIDTLYLVSQIFKKALDSQKMLSEILEVLGQKMGYLSSMVALFEPGEKSLLVEAAYAQDQLPQGLVRYNKGEGITGLIAATKRPLAIRRIGDDPRFLNRLKSNQANSAFVGVPILSGDQVLGAFSVTLDAKENFRLDEHQKIAQLLANLIGGVLSRFALLEQKTAQVVAEQSELKRALKLQHRPENMVGQSPPMLKLFELIRQVALWDTTVLVRGESGTGKELVASSIHYQSPRARGPFVKVNCAALPDNLLESELFGYEKGAFTGAVKRRVGRFDLADGGTIFLDEIGDTSLSFQAKLLRVLQEGEFERLGGEETIQVNLRIITATNVDLERAVAEKRFREDLYYRLNVMPLFLPPLRQRAEDIPLLVEHFLETLSAQTGRPLSIDTEAMGILLQCGFPGNVRELQNCIHRAAVTAHGGHIQAAQLPCTTGACLSHSLHKMTQAPKPEPQLQAKPAEIGEFPAFGKIANERERVLAALRQAGWVQAKAARLLAMTPRQIAYRIQKLNIELEQW</sequence>
<dbReference type="Pfam" id="PF25601">
    <property type="entry name" value="AAA_lid_14"/>
    <property type="match status" value="1"/>
</dbReference>
<dbReference type="GO" id="GO:0000160">
    <property type="term" value="P:phosphorelay signal transduction system"/>
    <property type="evidence" value="ECO:0007669"/>
    <property type="project" value="UniProtKB-UniRule"/>
</dbReference>
<dbReference type="PROSITE" id="PS00675">
    <property type="entry name" value="SIGMA54_INTERACT_1"/>
    <property type="match status" value="1"/>
</dbReference>
<accession>A0A1F6G8S4</accession>
<dbReference type="Gene3D" id="3.30.450.40">
    <property type="match status" value="1"/>
</dbReference>
<keyword evidence="9 12" id="KW-0010">Activator</keyword>
<dbReference type="AlphaFoldDB" id="A0A1F6G8S4"/>
<protein>
    <recommendedName>
        <fullName evidence="3 12">Nif-specific regulatory protein</fullName>
    </recommendedName>
</protein>
<dbReference type="Proteomes" id="UP000178449">
    <property type="component" value="Unassembled WGS sequence"/>
</dbReference>
<evidence type="ECO:0000256" key="1">
    <source>
        <dbReference type="ARBA" id="ARBA00002167"/>
    </source>
</evidence>
<keyword evidence="5" id="KW-0067">ATP-binding</keyword>
<dbReference type="InterPro" id="IPR003593">
    <property type="entry name" value="AAA+_ATPase"/>
</dbReference>
<dbReference type="PROSITE" id="PS00676">
    <property type="entry name" value="SIGMA54_INTERACT_2"/>
    <property type="match status" value="1"/>
</dbReference>
<dbReference type="STRING" id="1817772.A2527_01475"/>
<evidence type="ECO:0000259" key="13">
    <source>
        <dbReference type="PROSITE" id="PS50045"/>
    </source>
</evidence>
<dbReference type="InterPro" id="IPR003018">
    <property type="entry name" value="GAF"/>
</dbReference>
<dbReference type="InterPro" id="IPR010113">
    <property type="entry name" value="Nif-specific_regulatory_prot"/>
</dbReference>
<evidence type="ECO:0000256" key="5">
    <source>
        <dbReference type="ARBA" id="ARBA00022840"/>
    </source>
</evidence>
<dbReference type="InterPro" id="IPR025943">
    <property type="entry name" value="Sigma_54_int_dom_ATP-bd_2"/>
</dbReference>
<comment type="subunit">
    <text evidence="2 12">Interacts with sigma-54.</text>
</comment>
<keyword evidence="6 12" id="KW-0902">Two-component regulatory system</keyword>
<organism evidence="14 15">
    <name type="scientific">Candidatus Lambdaproteobacteria bacterium RIFOXYD2_FULL_50_16</name>
    <dbReference type="NCBI Taxonomy" id="1817772"/>
    <lineage>
        <taxon>Bacteria</taxon>
        <taxon>Pseudomonadati</taxon>
        <taxon>Pseudomonadota</taxon>
        <taxon>Candidatus Lambdaproteobacteria</taxon>
    </lineage>
</organism>
<proteinExistence type="predicted"/>
<dbReference type="SMART" id="SM00382">
    <property type="entry name" value="AAA"/>
    <property type="match status" value="1"/>
</dbReference>
<gene>
    <name evidence="14" type="ORF">A2527_01475</name>
</gene>
<dbReference type="PRINTS" id="PR01590">
    <property type="entry name" value="HTHFIS"/>
</dbReference>
<reference evidence="14 15" key="1">
    <citation type="journal article" date="2016" name="Nat. Commun.">
        <title>Thousands of microbial genomes shed light on interconnected biogeochemical processes in an aquifer system.</title>
        <authorList>
            <person name="Anantharaman K."/>
            <person name="Brown C.T."/>
            <person name="Hug L.A."/>
            <person name="Sharon I."/>
            <person name="Castelle C.J."/>
            <person name="Probst A.J."/>
            <person name="Thomas B.C."/>
            <person name="Singh A."/>
            <person name="Wilkins M.J."/>
            <person name="Karaoz U."/>
            <person name="Brodie E.L."/>
            <person name="Williams K.H."/>
            <person name="Hubbard S.S."/>
            <person name="Banfield J.F."/>
        </authorList>
    </citation>
    <scope>NUCLEOTIDE SEQUENCE [LARGE SCALE GENOMIC DNA]</scope>
</reference>
<dbReference type="Gene3D" id="1.10.8.60">
    <property type="match status" value="1"/>
</dbReference>
<dbReference type="GO" id="GO:0005524">
    <property type="term" value="F:ATP binding"/>
    <property type="evidence" value="ECO:0007669"/>
    <property type="project" value="UniProtKB-KW"/>
</dbReference>
<dbReference type="InterPro" id="IPR027417">
    <property type="entry name" value="P-loop_NTPase"/>
</dbReference>
<dbReference type="PROSITE" id="PS00688">
    <property type="entry name" value="SIGMA54_INTERACT_3"/>
    <property type="match status" value="1"/>
</dbReference>